<keyword evidence="2 5" id="KW-0812">Transmembrane</keyword>
<gene>
    <name evidence="7" type="ORF">G3O08_01645</name>
</gene>
<dbReference type="InterPro" id="IPR011547">
    <property type="entry name" value="SLC26A/SulP_dom"/>
</dbReference>
<feature type="transmembrane region" description="Helical" evidence="5">
    <location>
        <begin position="202"/>
        <end position="221"/>
    </location>
</feature>
<dbReference type="PANTHER" id="PTHR11814">
    <property type="entry name" value="SULFATE TRANSPORTER"/>
    <property type="match status" value="1"/>
</dbReference>
<sequence length="517" mass="55533">MNKSFTNLFSHFRTDFMSSIVVFLVALPLCLGIALASGVPLLSGIIAGIIGGIVIGTASKSHLSVSGPAAGLVVIVLNAIEDLGSFESFLLAVMIAGVLQIILGYAKAGVIGMYFPSSVIKGMLAAIGLILILKQIPHLVGFDSDAFGEMEFFQQGGSNTFSALFDAFTHVQMGSLIIGFLSMGILILWSKKSIQNIKALKQLPGGVVVVFLAVFVNYLFIQFAPEIAIDASHLVSLPVFSDFESFTSTMALPSFDAIGNPTLYITAITIAIVASLETLLSTEAIDRIDPEKRRTPQNAELKAQGLGNLLSGAIGGLPITAVIVRSSTNLASGAKTKLSAILHGFWLLIAVALLPTIMNLIPLAALAAILIMVGYKLTNPALYKAQFKVGRKQFIPFIVTVIAILFTDLLIGILVGMAVGVFYILRANYQVPYKYYDSTNRAGSSPEILIELSEHVSFLNKANLRNTLEHIPDNSHVILDGSKASLIDHDVLELIHDFKFTAHEKNIKAELKHIPRL</sequence>
<keyword evidence="4 5" id="KW-0472">Membrane</keyword>
<evidence type="ECO:0000313" key="8">
    <source>
        <dbReference type="Proteomes" id="UP000486602"/>
    </source>
</evidence>
<evidence type="ECO:0000256" key="5">
    <source>
        <dbReference type="SAM" id="Phobius"/>
    </source>
</evidence>
<dbReference type="RefSeq" id="WP_163282931.1">
    <property type="nucleotide sequence ID" value="NZ_JAAGVY010000002.1"/>
</dbReference>
<dbReference type="GO" id="GO:0016020">
    <property type="term" value="C:membrane"/>
    <property type="evidence" value="ECO:0007669"/>
    <property type="project" value="UniProtKB-SubCell"/>
</dbReference>
<name>A0A7K3WKN3_9FLAO</name>
<feature type="transmembrane region" description="Helical" evidence="5">
    <location>
        <begin position="113"/>
        <end position="133"/>
    </location>
</feature>
<reference evidence="7 8" key="1">
    <citation type="submission" date="2020-02" db="EMBL/GenBank/DDBJ databases">
        <title>Out from the shadows clarifying the taxonomy of the family Cryomorphaceae and related taxa by utilizing the GTDB taxonomic framework.</title>
        <authorList>
            <person name="Bowman J.P."/>
        </authorList>
    </citation>
    <scope>NUCLEOTIDE SEQUENCE [LARGE SCALE GENOMIC DNA]</scope>
    <source>
        <strain evidence="7 8">QSSC 1-22</strain>
    </source>
</reference>
<accession>A0A7K3WKN3</accession>
<keyword evidence="3 5" id="KW-1133">Transmembrane helix</keyword>
<proteinExistence type="predicted"/>
<dbReference type="EMBL" id="JAAGVY010000002">
    <property type="protein sequence ID" value="NEN22206.1"/>
    <property type="molecule type" value="Genomic_DNA"/>
</dbReference>
<evidence type="ECO:0000256" key="4">
    <source>
        <dbReference type="ARBA" id="ARBA00023136"/>
    </source>
</evidence>
<comment type="caution">
    <text evidence="7">The sequence shown here is derived from an EMBL/GenBank/DDBJ whole genome shotgun (WGS) entry which is preliminary data.</text>
</comment>
<feature type="transmembrane region" description="Helical" evidence="5">
    <location>
        <begin position="394"/>
        <end position="425"/>
    </location>
</feature>
<comment type="subcellular location">
    <subcellularLocation>
        <location evidence="1">Membrane</location>
        <topology evidence="1">Multi-pass membrane protein</topology>
    </subcellularLocation>
</comment>
<feature type="domain" description="SLC26A/SulP transporter" evidence="6">
    <location>
        <begin position="12"/>
        <end position="399"/>
    </location>
</feature>
<evidence type="ECO:0000313" key="7">
    <source>
        <dbReference type="EMBL" id="NEN22206.1"/>
    </source>
</evidence>
<feature type="transmembrane region" description="Helical" evidence="5">
    <location>
        <begin position="344"/>
        <end position="373"/>
    </location>
</feature>
<evidence type="ECO:0000256" key="3">
    <source>
        <dbReference type="ARBA" id="ARBA00022989"/>
    </source>
</evidence>
<dbReference type="GO" id="GO:0055085">
    <property type="term" value="P:transmembrane transport"/>
    <property type="evidence" value="ECO:0007669"/>
    <property type="project" value="InterPro"/>
</dbReference>
<organism evidence="7 8">
    <name type="scientific">Cryomorpha ignava</name>
    <dbReference type="NCBI Taxonomy" id="101383"/>
    <lineage>
        <taxon>Bacteria</taxon>
        <taxon>Pseudomonadati</taxon>
        <taxon>Bacteroidota</taxon>
        <taxon>Flavobacteriia</taxon>
        <taxon>Flavobacteriales</taxon>
        <taxon>Cryomorphaceae</taxon>
        <taxon>Cryomorpha</taxon>
    </lineage>
</organism>
<dbReference type="Pfam" id="PF00916">
    <property type="entry name" value="Sulfate_transp"/>
    <property type="match status" value="1"/>
</dbReference>
<keyword evidence="8" id="KW-1185">Reference proteome</keyword>
<evidence type="ECO:0000256" key="2">
    <source>
        <dbReference type="ARBA" id="ARBA00022692"/>
    </source>
</evidence>
<feature type="transmembrane region" description="Helical" evidence="5">
    <location>
        <begin position="263"/>
        <end position="285"/>
    </location>
</feature>
<evidence type="ECO:0000259" key="6">
    <source>
        <dbReference type="Pfam" id="PF00916"/>
    </source>
</evidence>
<dbReference type="Proteomes" id="UP000486602">
    <property type="component" value="Unassembled WGS sequence"/>
</dbReference>
<evidence type="ECO:0000256" key="1">
    <source>
        <dbReference type="ARBA" id="ARBA00004141"/>
    </source>
</evidence>
<dbReference type="InterPro" id="IPR001902">
    <property type="entry name" value="SLC26A/SulP_fam"/>
</dbReference>
<feature type="transmembrane region" description="Helical" evidence="5">
    <location>
        <begin position="306"/>
        <end position="324"/>
    </location>
</feature>
<dbReference type="AlphaFoldDB" id="A0A7K3WKN3"/>
<protein>
    <submittedName>
        <fullName evidence="7">SulP family inorganic anion transporter</fullName>
    </submittedName>
</protein>
<feature type="transmembrane region" description="Helical" evidence="5">
    <location>
        <begin position="20"/>
        <end position="50"/>
    </location>
</feature>
<feature type="transmembrane region" description="Helical" evidence="5">
    <location>
        <begin position="86"/>
        <end position="106"/>
    </location>
</feature>
<feature type="transmembrane region" description="Helical" evidence="5">
    <location>
        <begin position="171"/>
        <end position="190"/>
    </location>
</feature>
<feature type="transmembrane region" description="Helical" evidence="5">
    <location>
        <begin position="62"/>
        <end position="80"/>
    </location>
</feature>